<sequence length="160" mass="17754">MVTCSNVIRVQCQPCSMCYKQTDLVFNPATSASYTDVLCGSPAYDALLVNERHCHAGKCGYEAISSSSSSYGHFIKAHSSSDDHSHLRPSSIILVQNHKHTKLELVHRNQISSSTKLLNHSQRFLSCIQMDIKMRAALTHLLSPAKSYEVENLDTDLVSD</sequence>
<reference evidence="3" key="1">
    <citation type="journal article" date="2022" name="Plant J.">
        <title>Strategies of tolerance reflected in two North American maple genomes.</title>
        <authorList>
            <person name="McEvoy S.L."/>
            <person name="Sezen U.U."/>
            <person name="Trouern-Trend A."/>
            <person name="McMahon S.M."/>
            <person name="Schaberg P.G."/>
            <person name="Yang J."/>
            <person name="Wegrzyn J.L."/>
            <person name="Swenson N.G."/>
        </authorList>
    </citation>
    <scope>NUCLEOTIDE SEQUENCE</scope>
    <source>
        <strain evidence="3">91603</strain>
    </source>
</reference>
<dbReference type="Pfam" id="PF14543">
    <property type="entry name" value="TAXi_N"/>
    <property type="match status" value="1"/>
</dbReference>
<dbReference type="InterPro" id="IPR032861">
    <property type="entry name" value="TAXi_N"/>
</dbReference>
<evidence type="ECO:0000313" key="3">
    <source>
        <dbReference type="EMBL" id="KAI9170393.1"/>
    </source>
</evidence>
<dbReference type="Gene3D" id="2.40.70.10">
    <property type="entry name" value="Acid Proteases"/>
    <property type="match status" value="1"/>
</dbReference>
<evidence type="ECO:0000313" key="4">
    <source>
        <dbReference type="Proteomes" id="UP001064489"/>
    </source>
</evidence>
<protein>
    <recommendedName>
        <fullName evidence="2">Xylanase inhibitor N-terminal domain-containing protein</fullName>
    </recommendedName>
</protein>
<dbReference type="InterPro" id="IPR021109">
    <property type="entry name" value="Peptidase_aspartic_dom_sf"/>
</dbReference>
<reference evidence="3" key="2">
    <citation type="submission" date="2023-02" db="EMBL/GenBank/DDBJ databases">
        <authorList>
            <person name="Swenson N.G."/>
            <person name="Wegrzyn J.L."/>
            <person name="Mcevoy S.L."/>
        </authorList>
    </citation>
    <scope>NUCLEOTIDE SEQUENCE</scope>
    <source>
        <strain evidence="3">91603</strain>
        <tissue evidence="3">Leaf</tissue>
    </source>
</reference>
<accession>A0AAD5IP88</accession>
<dbReference type="SUPFAM" id="SSF50630">
    <property type="entry name" value="Acid proteases"/>
    <property type="match status" value="1"/>
</dbReference>
<dbReference type="Proteomes" id="UP001064489">
    <property type="component" value="Chromosome 7"/>
</dbReference>
<dbReference type="EMBL" id="JAJSOW010000104">
    <property type="protein sequence ID" value="KAI9170393.1"/>
    <property type="molecule type" value="Genomic_DNA"/>
</dbReference>
<gene>
    <name evidence="3" type="ORF">LWI28_027208</name>
</gene>
<dbReference type="AlphaFoldDB" id="A0AAD5IP88"/>
<proteinExistence type="inferred from homology"/>
<organism evidence="3 4">
    <name type="scientific">Acer negundo</name>
    <name type="common">Box elder</name>
    <dbReference type="NCBI Taxonomy" id="4023"/>
    <lineage>
        <taxon>Eukaryota</taxon>
        <taxon>Viridiplantae</taxon>
        <taxon>Streptophyta</taxon>
        <taxon>Embryophyta</taxon>
        <taxon>Tracheophyta</taxon>
        <taxon>Spermatophyta</taxon>
        <taxon>Magnoliopsida</taxon>
        <taxon>eudicotyledons</taxon>
        <taxon>Gunneridae</taxon>
        <taxon>Pentapetalae</taxon>
        <taxon>rosids</taxon>
        <taxon>malvids</taxon>
        <taxon>Sapindales</taxon>
        <taxon>Sapindaceae</taxon>
        <taxon>Hippocastanoideae</taxon>
        <taxon>Acereae</taxon>
        <taxon>Acer</taxon>
    </lineage>
</organism>
<evidence type="ECO:0000256" key="1">
    <source>
        <dbReference type="ARBA" id="ARBA00007447"/>
    </source>
</evidence>
<keyword evidence="4" id="KW-1185">Reference proteome</keyword>
<evidence type="ECO:0000259" key="2">
    <source>
        <dbReference type="Pfam" id="PF14543"/>
    </source>
</evidence>
<comment type="similarity">
    <text evidence="1">Belongs to the peptidase A1 family.</text>
</comment>
<comment type="caution">
    <text evidence="3">The sequence shown here is derived from an EMBL/GenBank/DDBJ whole genome shotgun (WGS) entry which is preliminary data.</text>
</comment>
<name>A0AAD5IP88_ACENE</name>
<feature type="domain" description="Xylanase inhibitor N-terminal" evidence="2">
    <location>
        <begin position="3"/>
        <end position="79"/>
    </location>
</feature>